<feature type="transmembrane region" description="Helical" evidence="4">
    <location>
        <begin position="88"/>
        <end position="111"/>
    </location>
</feature>
<keyword evidence="4" id="KW-0472">Membrane</keyword>
<reference evidence="5 6" key="1">
    <citation type="journal article" date="2019" name="Int. J. Syst. Evol. Microbiol.">
        <title>The Global Catalogue of Microorganisms (GCM) 10K type strain sequencing project: providing services to taxonomists for standard genome sequencing and annotation.</title>
        <authorList>
            <consortium name="The Broad Institute Genomics Platform"/>
            <consortium name="The Broad Institute Genome Sequencing Center for Infectious Disease"/>
            <person name="Wu L."/>
            <person name="Ma J."/>
        </authorList>
    </citation>
    <scope>NUCLEOTIDE SEQUENCE [LARGE SCALE GENOMIC DNA]</scope>
    <source>
        <strain evidence="5 6">RDMS1</strain>
    </source>
</reference>
<keyword evidence="4" id="KW-1133">Transmembrane helix</keyword>
<evidence type="ECO:0000313" key="5">
    <source>
        <dbReference type="EMBL" id="MFC7192887.1"/>
    </source>
</evidence>
<evidence type="ECO:0000256" key="3">
    <source>
        <dbReference type="ARBA" id="ARBA00022475"/>
    </source>
</evidence>
<dbReference type="PANTHER" id="PTHR43163:SF6">
    <property type="entry name" value="DIPEPTIDE TRANSPORT SYSTEM PERMEASE PROTEIN DPPB-RELATED"/>
    <property type="match status" value="1"/>
</dbReference>
<dbReference type="GO" id="GO:0005886">
    <property type="term" value="C:plasma membrane"/>
    <property type="evidence" value="ECO:0007669"/>
    <property type="project" value="UniProtKB-SubCell"/>
</dbReference>
<gene>
    <name evidence="5" type="ORF">ACFQL7_25805</name>
</gene>
<sequence length="193" mass="21885">MMPGGPIQSLMQERVLQCIESQGSMAECDMGQIRRSVEQQVNIDPNKPVPVAYIDYLEKILLHQDFGDSTQYQEGVFSILFKAMPWSIFISLYGLALGWTFNVFWGAMLAYKEGKLFDKAGTIFAMIGNSIPYYVAAIIALSVLAYQHGFFPQGGRYHESLKLFYLGWDFGPLRIGWLINEPDVTQGSTFRSW</sequence>
<keyword evidence="4" id="KW-0812">Transmembrane</keyword>
<evidence type="ECO:0000256" key="2">
    <source>
        <dbReference type="ARBA" id="ARBA00022448"/>
    </source>
</evidence>
<keyword evidence="2" id="KW-0813">Transport</keyword>
<accession>A0ABD5YY23</accession>
<protein>
    <submittedName>
        <fullName evidence="5">Uncharacterized protein</fullName>
    </submittedName>
</protein>
<feature type="transmembrane region" description="Helical" evidence="4">
    <location>
        <begin position="123"/>
        <end position="146"/>
    </location>
</feature>
<dbReference type="Proteomes" id="UP001596417">
    <property type="component" value="Unassembled WGS sequence"/>
</dbReference>
<keyword evidence="6" id="KW-1185">Reference proteome</keyword>
<name>A0ABD5YY23_9EURY</name>
<dbReference type="PANTHER" id="PTHR43163">
    <property type="entry name" value="DIPEPTIDE TRANSPORT SYSTEM PERMEASE PROTEIN DPPB-RELATED"/>
    <property type="match status" value="1"/>
</dbReference>
<evidence type="ECO:0000256" key="1">
    <source>
        <dbReference type="ARBA" id="ARBA00004651"/>
    </source>
</evidence>
<evidence type="ECO:0000256" key="4">
    <source>
        <dbReference type="SAM" id="Phobius"/>
    </source>
</evidence>
<evidence type="ECO:0000313" key="6">
    <source>
        <dbReference type="Proteomes" id="UP001596417"/>
    </source>
</evidence>
<dbReference type="EMBL" id="JBHTAX010000006">
    <property type="protein sequence ID" value="MFC7192887.1"/>
    <property type="molecule type" value="Genomic_DNA"/>
</dbReference>
<keyword evidence="3" id="KW-1003">Cell membrane</keyword>
<proteinExistence type="predicted"/>
<comment type="subcellular location">
    <subcellularLocation>
        <location evidence="1">Cell membrane</location>
        <topology evidence="1">Multi-pass membrane protein</topology>
    </subcellularLocation>
</comment>
<organism evidence="5 6">
    <name type="scientific">Halocatena marina</name>
    <dbReference type="NCBI Taxonomy" id="2934937"/>
    <lineage>
        <taxon>Archaea</taxon>
        <taxon>Methanobacteriati</taxon>
        <taxon>Methanobacteriota</taxon>
        <taxon>Stenosarchaea group</taxon>
        <taxon>Halobacteria</taxon>
        <taxon>Halobacteriales</taxon>
        <taxon>Natronomonadaceae</taxon>
        <taxon>Halocatena</taxon>
    </lineage>
</organism>
<dbReference type="AlphaFoldDB" id="A0ABD5YY23"/>
<comment type="caution">
    <text evidence="5">The sequence shown here is derived from an EMBL/GenBank/DDBJ whole genome shotgun (WGS) entry which is preliminary data.</text>
</comment>